<dbReference type="InterPro" id="IPR002123">
    <property type="entry name" value="Plipid/glycerol_acylTrfase"/>
</dbReference>
<dbReference type="RefSeq" id="WP_098454479.1">
    <property type="nucleotide sequence ID" value="NZ_PDJG01000001.1"/>
</dbReference>
<accession>A0A2A9E2S1</accession>
<evidence type="ECO:0000256" key="2">
    <source>
        <dbReference type="ARBA" id="ARBA00023315"/>
    </source>
</evidence>
<keyword evidence="2 4" id="KW-0012">Acyltransferase</keyword>
<keyword evidence="1 4" id="KW-0808">Transferase</keyword>
<dbReference type="PANTHER" id="PTHR10434">
    <property type="entry name" value="1-ACYL-SN-GLYCEROL-3-PHOSPHATE ACYLTRANSFERASE"/>
    <property type="match status" value="1"/>
</dbReference>
<dbReference type="GO" id="GO:0003841">
    <property type="term" value="F:1-acylglycerol-3-phosphate O-acyltransferase activity"/>
    <property type="evidence" value="ECO:0007669"/>
    <property type="project" value="TreeGrafter"/>
</dbReference>
<proteinExistence type="predicted"/>
<evidence type="ECO:0000313" key="5">
    <source>
        <dbReference type="Proteomes" id="UP000225548"/>
    </source>
</evidence>
<dbReference type="AlphaFoldDB" id="A0A2A9E2S1"/>
<dbReference type="Pfam" id="PF01553">
    <property type="entry name" value="Acyltransferase"/>
    <property type="match status" value="1"/>
</dbReference>
<sequence>MSAAPPTVPGPRGAAWARWVGVFLARIVWNTRAVGRSNVPTDGPFILAANHTGLMDGPVVVGVSPRPVHMLVKESMFTGAVGTFLHAAGQISVDQDGGRSALAAGIGVLRRGGGLGIFPEGNRGRGDVSTGHAGVAWLALNGKAQVVPVAVLGTRSTGQKVSALPRFRHRIHVEFGEPFLVERRPGTSGKVALEEANVQIREALSSLVVEAVARTGIALPADGPEQDAVV</sequence>
<dbReference type="EMBL" id="PDJG01000001">
    <property type="protein sequence ID" value="PFG33248.1"/>
    <property type="molecule type" value="Genomic_DNA"/>
</dbReference>
<dbReference type="PANTHER" id="PTHR10434:SF11">
    <property type="entry name" value="1-ACYL-SN-GLYCEROL-3-PHOSPHATE ACYLTRANSFERASE"/>
    <property type="match status" value="1"/>
</dbReference>
<dbReference type="SUPFAM" id="SSF69593">
    <property type="entry name" value="Glycerol-3-phosphate (1)-acyltransferase"/>
    <property type="match status" value="1"/>
</dbReference>
<evidence type="ECO:0000256" key="1">
    <source>
        <dbReference type="ARBA" id="ARBA00022679"/>
    </source>
</evidence>
<name>A0A2A9E2S1_9MICO</name>
<comment type="caution">
    <text evidence="4">The sequence shown here is derived from an EMBL/GenBank/DDBJ whole genome shotgun (WGS) entry which is preliminary data.</text>
</comment>
<keyword evidence="5" id="KW-1185">Reference proteome</keyword>
<dbReference type="OrthoDB" id="9808424at2"/>
<evidence type="ECO:0000259" key="3">
    <source>
        <dbReference type="SMART" id="SM00563"/>
    </source>
</evidence>
<gene>
    <name evidence="4" type="ORF">ATL42_1111</name>
</gene>
<protein>
    <submittedName>
        <fullName evidence="4">1-acyl-sn-glycerol-3-phosphate acyltransferase</fullName>
    </submittedName>
</protein>
<reference evidence="4 5" key="1">
    <citation type="submission" date="2017-10" db="EMBL/GenBank/DDBJ databases">
        <title>Sequencing the genomes of 1000 actinobacteria strains.</title>
        <authorList>
            <person name="Klenk H.-P."/>
        </authorList>
    </citation>
    <scope>NUCLEOTIDE SEQUENCE [LARGE SCALE GENOMIC DNA]</scope>
    <source>
        <strain evidence="4 5">DSM 18966</strain>
    </source>
</reference>
<organism evidence="4 5">
    <name type="scientific">Sanguibacter antarcticus</name>
    <dbReference type="NCBI Taxonomy" id="372484"/>
    <lineage>
        <taxon>Bacteria</taxon>
        <taxon>Bacillati</taxon>
        <taxon>Actinomycetota</taxon>
        <taxon>Actinomycetes</taxon>
        <taxon>Micrococcales</taxon>
        <taxon>Sanguibacteraceae</taxon>
        <taxon>Sanguibacter</taxon>
    </lineage>
</organism>
<dbReference type="GO" id="GO:0005886">
    <property type="term" value="C:plasma membrane"/>
    <property type="evidence" value="ECO:0007669"/>
    <property type="project" value="TreeGrafter"/>
</dbReference>
<feature type="domain" description="Phospholipid/glycerol acyltransferase" evidence="3">
    <location>
        <begin position="45"/>
        <end position="154"/>
    </location>
</feature>
<dbReference type="SMART" id="SM00563">
    <property type="entry name" value="PlsC"/>
    <property type="match status" value="1"/>
</dbReference>
<dbReference type="Proteomes" id="UP000225548">
    <property type="component" value="Unassembled WGS sequence"/>
</dbReference>
<dbReference type="GO" id="GO:0006654">
    <property type="term" value="P:phosphatidic acid biosynthetic process"/>
    <property type="evidence" value="ECO:0007669"/>
    <property type="project" value="TreeGrafter"/>
</dbReference>
<evidence type="ECO:0000313" key="4">
    <source>
        <dbReference type="EMBL" id="PFG33248.1"/>
    </source>
</evidence>
<dbReference type="CDD" id="cd07989">
    <property type="entry name" value="LPLAT_AGPAT-like"/>
    <property type="match status" value="1"/>
</dbReference>